<name>A0ABY4BCB4_9BACT</name>
<keyword evidence="2" id="KW-0614">Plasmid</keyword>
<proteinExistence type="predicted"/>
<organism evidence="2 3">
    <name type="scientific">Hymenobacter monticola</name>
    <dbReference type="NCBI Taxonomy" id="1705399"/>
    <lineage>
        <taxon>Bacteria</taxon>
        <taxon>Pseudomonadati</taxon>
        <taxon>Bacteroidota</taxon>
        <taxon>Cytophagia</taxon>
        <taxon>Cytophagales</taxon>
        <taxon>Hymenobacteraceae</taxon>
        <taxon>Hymenobacter</taxon>
    </lineage>
</organism>
<sequence length="284" mass="32656">MKRKILWLFVLLPSFVTAQTNDAALLKRQKVAQVRIYLGTRLAATDRYDTRGNLIASSEEDFLLESVQRSRIQQFNAQSQVVSLKIKISGDRDTIFWHYHYNERHQLVATTVGYPEKSIELRVYDSTGKLARITQVDPTGQLTSEETFAYNRSGQEVASRRVMAGSREQIKRTTYDQQGRLIREQLFNGDDLFSTQWTAYRPNGQKSKVTCAEPDETTGIAFTYDRHNRLVSRCHFTLEQGPEVTTGTEEFTYTPTGLIKTYAENIFSSSGTKRVFSYEYTYSK</sequence>
<dbReference type="Gene3D" id="2.180.10.10">
    <property type="entry name" value="RHS repeat-associated core"/>
    <property type="match status" value="1"/>
</dbReference>
<evidence type="ECO:0000256" key="1">
    <source>
        <dbReference type="SAM" id="SignalP"/>
    </source>
</evidence>
<dbReference type="RefSeq" id="WP_243521015.1">
    <property type="nucleotide sequence ID" value="NZ_CP094538.1"/>
</dbReference>
<evidence type="ECO:0008006" key="4">
    <source>
        <dbReference type="Google" id="ProtNLM"/>
    </source>
</evidence>
<keyword evidence="3" id="KW-1185">Reference proteome</keyword>
<geneLocation type="plasmid" evidence="2 3">
    <name>unnamed4</name>
</geneLocation>
<feature type="signal peptide" evidence="1">
    <location>
        <begin position="1"/>
        <end position="18"/>
    </location>
</feature>
<feature type="chain" id="PRO_5045974945" description="RHS repeat protein" evidence="1">
    <location>
        <begin position="19"/>
        <end position="284"/>
    </location>
</feature>
<dbReference type="Proteomes" id="UP000831390">
    <property type="component" value="Plasmid unnamed4"/>
</dbReference>
<evidence type="ECO:0000313" key="3">
    <source>
        <dbReference type="Proteomes" id="UP000831390"/>
    </source>
</evidence>
<gene>
    <name evidence="2" type="ORF">MTP16_25330</name>
</gene>
<accession>A0ABY4BCB4</accession>
<reference evidence="2 3" key="1">
    <citation type="submission" date="2022-03" db="EMBL/GenBank/DDBJ databases">
        <title>Hymenobactersp. isolated from the air.</title>
        <authorList>
            <person name="Won M."/>
            <person name="Kwon S.-W."/>
        </authorList>
    </citation>
    <scope>NUCLEOTIDE SEQUENCE [LARGE SCALE GENOMIC DNA]</scope>
    <source>
        <strain evidence="2 3">KACC 22596</strain>
        <plasmid evidence="2 3">unnamed4</plasmid>
    </source>
</reference>
<keyword evidence="1" id="KW-0732">Signal</keyword>
<dbReference type="EMBL" id="CP094538">
    <property type="protein sequence ID" value="UOE36802.1"/>
    <property type="molecule type" value="Genomic_DNA"/>
</dbReference>
<evidence type="ECO:0000313" key="2">
    <source>
        <dbReference type="EMBL" id="UOE36802.1"/>
    </source>
</evidence>
<protein>
    <recommendedName>
        <fullName evidence="4">RHS repeat protein</fullName>
    </recommendedName>
</protein>